<keyword evidence="3" id="KW-0520">NAD</keyword>
<evidence type="ECO:0000259" key="6">
    <source>
        <dbReference type="Pfam" id="PF00171"/>
    </source>
</evidence>
<dbReference type="GO" id="GO:0009737">
    <property type="term" value="P:response to abscisic acid"/>
    <property type="evidence" value="ECO:0007669"/>
    <property type="project" value="UniProtKB-ARBA"/>
</dbReference>
<name>A0A5J5BYS5_9ASTE</name>
<evidence type="ECO:0000313" key="7">
    <source>
        <dbReference type="EMBL" id="KAA8546421.1"/>
    </source>
</evidence>
<evidence type="ECO:0000256" key="3">
    <source>
        <dbReference type="ARBA" id="ARBA00023027"/>
    </source>
</evidence>
<organism evidence="7 8">
    <name type="scientific">Nyssa sinensis</name>
    <dbReference type="NCBI Taxonomy" id="561372"/>
    <lineage>
        <taxon>Eukaryota</taxon>
        <taxon>Viridiplantae</taxon>
        <taxon>Streptophyta</taxon>
        <taxon>Embryophyta</taxon>
        <taxon>Tracheophyta</taxon>
        <taxon>Spermatophyta</taxon>
        <taxon>Magnoliopsida</taxon>
        <taxon>eudicotyledons</taxon>
        <taxon>Gunneridae</taxon>
        <taxon>Pentapetalae</taxon>
        <taxon>asterids</taxon>
        <taxon>Cornales</taxon>
        <taxon>Nyssaceae</taxon>
        <taxon>Nyssa</taxon>
    </lineage>
</organism>
<dbReference type="FunFam" id="3.40.605.10:FF:000004">
    <property type="entry name" value="Aldehyde dehydrogenase"/>
    <property type="match status" value="1"/>
</dbReference>
<evidence type="ECO:0000256" key="2">
    <source>
        <dbReference type="ARBA" id="ARBA00023002"/>
    </source>
</evidence>
<dbReference type="OrthoDB" id="440325at2759"/>
<reference evidence="7 8" key="1">
    <citation type="submission" date="2019-09" db="EMBL/GenBank/DDBJ databases">
        <title>A chromosome-level genome assembly of the Chinese tupelo Nyssa sinensis.</title>
        <authorList>
            <person name="Yang X."/>
            <person name="Kang M."/>
            <person name="Yang Y."/>
            <person name="Xiong H."/>
            <person name="Wang M."/>
            <person name="Zhang Z."/>
            <person name="Wang Z."/>
            <person name="Wu H."/>
            <person name="Ma T."/>
            <person name="Liu J."/>
            <person name="Xi Z."/>
        </authorList>
    </citation>
    <scope>NUCLEOTIDE SEQUENCE [LARGE SCALE GENOMIC DNA]</scope>
    <source>
        <strain evidence="7">J267</strain>
        <tissue evidence="7">Leaf</tissue>
    </source>
</reference>
<dbReference type="EMBL" id="CM018032">
    <property type="protein sequence ID" value="KAA8546421.1"/>
    <property type="molecule type" value="Genomic_DNA"/>
</dbReference>
<dbReference type="Gene3D" id="3.40.309.10">
    <property type="entry name" value="Aldehyde Dehydrogenase, Chain A, domain 2"/>
    <property type="match status" value="1"/>
</dbReference>
<evidence type="ECO:0000256" key="5">
    <source>
        <dbReference type="ARBA" id="ARBA00049194"/>
    </source>
</evidence>
<dbReference type="AlphaFoldDB" id="A0A5J5BYS5"/>
<dbReference type="FunFam" id="3.40.309.10:FF:000003">
    <property type="entry name" value="Aldehyde dehydrogenase"/>
    <property type="match status" value="1"/>
</dbReference>
<protein>
    <recommendedName>
        <fullName evidence="4">aldehyde dehydrogenase (NAD(+))</fullName>
        <ecNumber evidence="4">1.2.1.3</ecNumber>
    </recommendedName>
</protein>
<dbReference type="Gene3D" id="3.40.605.10">
    <property type="entry name" value="Aldehyde Dehydrogenase, Chain A, domain 1"/>
    <property type="match status" value="1"/>
</dbReference>
<dbReference type="InterPro" id="IPR016163">
    <property type="entry name" value="Ald_DH_C"/>
</dbReference>
<dbReference type="EC" id="1.2.1.3" evidence="4"/>
<comment type="similarity">
    <text evidence="1">Belongs to the aldehyde dehydrogenase family.</text>
</comment>
<comment type="catalytic activity">
    <reaction evidence="5">
        <text>an aldehyde + NAD(+) + H2O = a carboxylate + NADH + 2 H(+)</text>
        <dbReference type="Rhea" id="RHEA:16185"/>
        <dbReference type="ChEBI" id="CHEBI:15377"/>
        <dbReference type="ChEBI" id="CHEBI:15378"/>
        <dbReference type="ChEBI" id="CHEBI:17478"/>
        <dbReference type="ChEBI" id="CHEBI:29067"/>
        <dbReference type="ChEBI" id="CHEBI:57540"/>
        <dbReference type="ChEBI" id="CHEBI:57945"/>
        <dbReference type="EC" id="1.2.1.3"/>
    </reaction>
</comment>
<sequence>MLPTLFNENKCRVGVGVGIQNQKFSISIAGVGGSSTPVQKKAEESNTTTLTPSLLSSSVAFLTLLEVVRTTASIMGSEAQKVFDAKDASSMLMELRGTFETGKTKSYEWRVSQLKSMLKMTEDCEKEIVDALHSDLSKSELESFVYEIAMLRSSLTLTLKELNRWMMSEKVKSTITTFPSSAEIVSEPLGVVLVISAWNYPFLLSLDPVVGAIAAGNAVVLKPSEIAPATSSVLAKVLGEYMDSSAIKVVEGAVPETSALLEQKWDKICYTGNGRVGRIILAAAAKHLTPVLLELGGKCPVVVDSDINIKVTTRRIIVGKWGCNNGQACIAPDHIITTKDYAPKLVDALKLELEKFYGKDPLNSEDLSRVVNSNHFSRLTKLLDDDKVSGKIVHGGQRDKTNLRIAPTILLDVPEDSRIMSEEIFGPLLPILTVDKIEDSFHMINSKEKPLAAYLFTNKKKLKEQFVRNVCAGGLLINDIALHLAVPTLPFGGVGESGMGSYHGKFSFDAFSHKKAVLYRSFAGDAPARYPPYSPGKLRLLKALLSGSIFGIIRALLGWSKA</sequence>
<dbReference type="InterPro" id="IPR016162">
    <property type="entry name" value="Ald_DH_N"/>
</dbReference>
<dbReference type="GO" id="GO:0005737">
    <property type="term" value="C:cytoplasm"/>
    <property type="evidence" value="ECO:0007669"/>
    <property type="project" value="TreeGrafter"/>
</dbReference>
<dbReference type="SUPFAM" id="SSF53720">
    <property type="entry name" value="ALDH-like"/>
    <property type="match status" value="1"/>
</dbReference>
<accession>A0A5J5BYS5</accession>
<dbReference type="Proteomes" id="UP000325577">
    <property type="component" value="Linkage Group LG1"/>
</dbReference>
<dbReference type="InterPro" id="IPR015590">
    <property type="entry name" value="Aldehyde_DH_dom"/>
</dbReference>
<evidence type="ECO:0000256" key="1">
    <source>
        <dbReference type="ARBA" id="ARBA00009986"/>
    </source>
</evidence>
<dbReference type="GO" id="GO:0004029">
    <property type="term" value="F:aldehyde dehydrogenase (NAD+) activity"/>
    <property type="evidence" value="ECO:0007669"/>
    <property type="project" value="UniProtKB-EC"/>
</dbReference>
<evidence type="ECO:0000313" key="8">
    <source>
        <dbReference type="Proteomes" id="UP000325577"/>
    </source>
</evidence>
<dbReference type="Pfam" id="PF00171">
    <property type="entry name" value="Aldedh"/>
    <property type="match status" value="1"/>
</dbReference>
<dbReference type="GO" id="GO:0006081">
    <property type="term" value="P:aldehyde metabolic process"/>
    <property type="evidence" value="ECO:0007669"/>
    <property type="project" value="InterPro"/>
</dbReference>
<keyword evidence="2" id="KW-0560">Oxidoreductase</keyword>
<proteinExistence type="inferred from homology"/>
<evidence type="ECO:0000256" key="4">
    <source>
        <dbReference type="ARBA" id="ARBA00024226"/>
    </source>
</evidence>
<dbReference type="InterPro" id="IPR012394">
    <property type="entry name" value="Aldehyde_DH_NAD(P)"/>
</dbReference>
<dbReference type="InterPro" id="IPR016161">
    <property type="entry name" value="Ald_DH/histidinol_DH"/>
</dbReference>
<keyword evidence="8" id="KW-1185">Reference proteome</keyword>
<feature type="domain" description="Aldehyde dehydrogenase" evidence="6">
    <location>
        <begin position="84"/>
        <end position="517"/>
    </location>
</feature>
<dbReference type="PANTHER" id="PTHR43570">
    <property type="entry name" value="ALDEHYDE DEHYDROGENASE"/>
    <property type="match status" value="1"/>
</dbReference>
<gene>
    <name evidence="7" type="ORF">F0562_002840</name>
</gene>
<dbReference type="PANTHER" id="PTHR43570:SF16">
    <property type="entry name" value="ALDEHYDE DEHYDROGENASE TYPE III, ISOFORM Q"/>
    <property type="match status" value="1"/>
</dbReference>